<evidence type="ECO:0000313" key="2">
    <source>
        <dbReference type="EMBL" id="MBB1123800.1"/>
    </source>
</evidence>
<evidence type="ECO:0000259" key="1">
    <source>
        <dbReference type="Pfam" id="PF20277"/>
    </source>
</evidence>
<dbReference type="Pfam" id="PF20277">
    <property type="entry name" value="CTD11"/>
    <property type="match status" value="1"/>
</dbReference>
<sequence>MKFSDFFQLLYKYLANSEEISPTSFLCRVGDDLLREPQTDIEDTLDEDGSLNPLRKVESSTVAKYCNGKRKIPKRTATRFLNSWGTGENFKDSIRYTTPQAREAIYNALVNNGFEVNESKLATFCYRLMCCFFEKLSDGSDEVLPSDMVDINQIREKEALIRYYDLKCPLCGDSLLPNVSGKFIDNYNIVYIFPENLSRIEKESFEKIKKAPDESDAIGSQIPLCVSCANKYLQNPDINTFKRLVEVQAEMISKNTIEQALQDMQLENQLVTVIEGLTNIEIDSSAIDLAYDAKKIDDKIPDNVVLQFTIKAYVSMYYNWIRERFSQLENGTFMFEILAMQIKTAYLRFKGMGYGREKIFKVLTDFILEKEKLTDRYYEAARIVVAFFVANCEVFEVENAK</sequence>
<name>A0A839H5B2_9LACO</name>
<accession>A0A839H5B2</accession>
<reference evidence="2 3" key="1">
    <citation type="submission" date="2020-07" db="EMBL/GenBank/DDBJ databases">
        <title>Description of Limosilactobacillus balticus sp. nov., Limosilactobacillus agrestis sp. nov., Limosilactobacillus albertensis sp. nov., Limosilactobacillus rudii sp. nov., Limosilactobacillus fastidiosus sp. nov., five novel Limosilactobacillus species isolated from the vertebrate gastrointestinal tract, and proposal of 6 subspecies of Limosilactobacillus reuteri adapted to the gastrointestinal tract of specific vertebrate hosts.</title>
        <authorList>
            <person name="Li F."/>
            <person name="Cheng C."/>
            <person name="Zheng J."/>
            <person name="Quevedo R.M."/>
            <person name="Li J."/>
            <person name="Roos S."/>
            <person name="Gaenzle M.G."/>
            <person name="Walter J."/>
        </authorList>
    </citation>
    <scope>NUCLEOTIDE SEQUENCE [LARGE SCALE GENOMIC DNA]</scope>
    <source>
        <strain evidence="2 3">Lr3000</strain>
    </source>
</reference>
<gene>
    <name evidence="2" type="ORF">H5S41_07505</name>
</gene>
<proteinExistence type="predicted"/>
<dbReference type="Proteomes" id="UP000547628">
    <property type="component" value="Unassembled WGS sequence"/>
</dbReference>
<organism evidence="2 3">
    <name type="scientific">Limosilactobacillus albertensis</name>
    <dbReference type="NCBI Taxonomy" id="2759752"/>
    <lineage>
        <taxon>Bacteria</taxon>
        <taxon>Bacillati</taxon>
        <taxon>Bacillota</taxon>
        <taxon>Bacilli</taxon>
        <taxon>Lactobacillales</taxon>
        <taxon>Lactobacillaceae</taxon>
        <taxon>Limosilactobacillus</taxon>
    </lineage>
</organism>
<dbReference type="EMBL" id="JACIVD010000065">
    <property type="protein sequence ID" value="MBB1123800.1"/>
    <property type="molecule type" value="Genomic_DNA"/>
</dbReference>
<dbReference type="RefSeq" id="WP_081509808.1">
    <property type="nucleotide sequence ID" value="NZ_JACIVD010000065.1"/>
</dbReference>
<dbReference type="AlphaFoldDB" id="A0A839H5B2"/>
<evidence type="ECO:0000313" key="3">
    <source>
        <dbReference type="Proteomes" id="UP000547628"/>
    </source>
</evidence>
<comment type="caution">
    <text evidence="2">The sequence shown here is derived from an EMBL/GenBank/DDBJ whole genome shotgun (WGS) entry which is preliminary data.</text>
</comment>
<feature type="domain" description="ABC-three component systems C-terminal" evidence="1">
    <location>
        <begin position="258"/>
        <end position="395"/>
    </location>
</feature>
<protein>
    <recommendedName>
        <fullName evidence="1">ABC-three component systems C-terminal domain-containing protein</fullName>
    </recommendedName>
</protein>
<dbReference type="InterPro" id="IPR046921">
    <property type="entry name" value="ABC-3C_CTD11"/>
</dbReference>